<evidence type="ECO:0008006" key="3">
    <source>
        <dbReference type="Google" id="ProtNLM"/>
    </source>
</evidence>
<evidence type="ECO:0000313" key="2">
    <source>
        <dbReference type="Proteomes" id="UP001139450"/>
    </source>
</evidence>
<comment type="caution">
    <text evidence="1">The sequence shown here is derived from an EMBL/GenBank/DDBJ whole genome shotgun (WGS) entry which is preliminary data.</text>
</comment>
<keyword evidence="2" id="KW-1185">Reference proteome</keyword>
<gene>
    <name evidence="1" type="ORF">MUY27_01325</name>
</gene>
<name>A0A9X1WZD7_9SPHI</name>
<evidence type="ECO:0000313" key="1">
    <source>
        <dbReference type="EMBL" id="MCJ8208329.1"/>
    </source>
</evidence>
<dbReference type="Proteomes" id="UP001139450">
    <property type="component" value="Unassembled WGS sequence"/>
</dbReference>
<sequence length="1260" mass="143470">MSELLSEAKDGLSQQERKIAALFPENFRIDEKDGVDLLRYLYELAGEFNFYNTKNEIEGDWRDFFQTNANLLILITSRQDYAENLTRLEHIEAQLQLTEHDETFFRHINSLFDFLAEAVANIQQLQHQFTRIYAANIRVQSIAKIAATLNDQFGHFKNIYLQYKEVFSGKVHRQEKLEKLHADDKSTPQFFNTADETLREQAMASVKFVKGAFNDLRRHYNQFLGAINYYLRGYDLFKDKQPPHLALCLAFIHLYQYLQEQLNLLPKKHLDFYYRDILNFKPLPEQPDSTYVLFEADPTVEMVNLKKGEELLAEIGSQKPLIYITEQPLQLTGASVAQLKTLYISKYTWNADLAEINMLRPFQADFQPLTATELLKPRGTVLPKAVLGENQGDFGMNERTMDDTAIGTIISSPVLYLPEGDRRIKITIYLSKKSAVQLDGFINSYQQIKDADFLQTSFDLFNEAFNVCYTAKDGWLSAQRYNAVYAGNATDRYIEINISLPSQEEAPVVYVPGVHGDINHITFPAIRVNLNNGAAVHGYSFLRNLVIERIKINARVYGVKNFSLASNYGPVSSVAAFPPFGSPPVKGAPLLIKNTNVFNRYTKKVRLFLQWIGLPEVTGGFEEHYRAYGLNYKTDSFKIKVASVNNGRVTPPEDKQQEFELFAVDYNSEGHEYLLPETRLDKIDVQQLEFTNNPLMDAENNVAGTGYDNGALQIELSNPPSAFGHEAYPQLVADVMVHNSRRFVRKRPMPNPPYTPMVKTLRVDYILEASEALRRSVRSDGNNITVHHLCPFGYMQAYPGHVEGGTTLFPDLQQNRNLFIGLKNVVPGQELSLLFYLEEKNFIESLGDEAAIRWSYLDRNEWVSIPASGLIADTTNNLVNTGIVRITVPRELCIENTVMPSGLFWLRLSVDGFAEVYTKLIAVTTNAVLVTRQGLAPEHFELLKPGKIKSFNRQIAGIKQVIQPFYAFNGRAAESEADFYVRVSERLRHKNRPVTVRQIEQFILQAFPELLMAKCITRNETVIEQTEGPGATIKVILIPRLNDNGAEIVREPMVNLATLYKVNKLLRGALPAFIYARVANPVYERVKVVADIVFANTESANQQFYLNQLFQDIRDYFCPWINKNVFEIKIGSKVFVSEVLSFIKELPYVNSVTRFSMVHFFRSRENSGEYRYHINDLAISGDTFLQGSVPEAILIPADEHLISVSISEEYHTAVAVGIGDLAVDAEFLVTENRAEKGLQQHNKNEDSGEDEYFNLTIHEI</sequence>
<reference evidence="1" key="1">
    <citation type="submission" date="2022-04" db="EMBL/GenBank/DDBJ databases">
        <title>Mucilaginibacter sp. RS28 isolated from freshwater.</title>
        <authorList>
            <person name="Ko S.-R."/>
        </authorList>
    </citation>
    <scope>NUCLEOTIDE SEQUENCE</scope>
    <source>
        <strain evidence="1">RS28</strain>
    </source>
</reference>
<dbReference type="AlphaFoldDB" id="A0A9X1WZD7"/>
<dbReference type="EMBL" id="JALJEJ010000001">
    <property type="protein sequence ID" value="MCJ8208329.1"/>
    <property type="molecule type" value="Genomic_DNA"/>
</dbReference>
<dbReference type="RefSeq" id="WP_245128160.1">
    <property type="nucleotide sequence ID" value="NZ_JALJEJ010000001.1"/>
</dbReference>
<protein>
    <recommendedName>
        <fullName evidence="3">Baseplate J-like protein</fullName>
    </recommendedName>
</protein>
<proteinExistence type="predicted"/>
<accession>A0A9X1WZD7</accession>
<organism evidence="1 2">
    <name type="scientific">Mucilaginibacter straminoryzae</name>
    <dbReference type="NCBI Taxonomy" id="2932774"/>
    <lineage>
        <taxon>Bacteria</taxon>
        <taxon>Pseudomonadati</taxon>
        <taxon>Bacteroidota</taxon>
        <taxon>Sphingobacteriia</taxon>
        <taxon>Sphingobacteriales</taxon>
        <taxon>Sphingobacteriaceae</taxon>
        <taxon>Mucilaginibacter</taxon>
    </lineage>
</organism>